<protein>
    <submittedName>
        <fullName evidence="1">Uncharacterized protein</fullName>
    </submittedName>
</protein>
<sequence length="71" mass="7765">MALPMTPVSTWCTGMFIHCIYGSESVQRAQLDQQVSTLLDPQPLEDEADGFGSLMIPSIKLGLEAMHRASI</sequence>
<proteinExistence type="predicted"/>
<evidence type="ECO:0000313" key="2">
    <source>
        <dbReference type="Proteomes" id="UP000799291"/>
    </source>
</evidence>
<name>A0A6G1IV97_9PLEO</name>
<reference evidence="1" key="1">
    <citation type="journal article" date="2020" name="Stud. Mycol.">
        <title>101 Dothideomycetes genomes: a test case for predicting lifestyles and emergence of pathogens.</title>
        <authorList>
            <person name="Haridas S."/>
            <person name="Albert R."/>
            <person name="Binder M."/>
            <person name="Bloem J."/>
            <person name="Labutti K."/>
            <person name="Salamov A."/>
            <person name="Andreopoulos B."/>
            <person name="Baker S."/>
            <person name="Barry K."/>
            <person name="Bills G."/>
            <person name="Bluhm B."/>
            <person name="Cannon C."/>
            <person name="Castanera R."/>
            <person name="Culley D."/>
            <person name="Daum C."/>
            <person name="Ezra D."/>
            <person name="Gonzalez J."/>
            <person name="Henrissat B."/>
            <person name="Kuo A."/>
            <person name="Liang C."/>
            <person name="Lipzen A."/>
            <person name="Lutzoni F."/>
            <person name="Magnuson J."/>
            <person name="Mondo S."/>
            <person name="Nolan M."/>
            <person name="Ohm R."/>
            <person name="Pangilinan J."/>
            <person name="Park H.-J."/>
            <person name="Ramirez L."/>
            <person name="Alfaro M."/>
            <person name="Sun H."/>
            <person name="Tritt A."/>
            <person name="Yoshinaga Y."/>
            <person name="Zwiers L.-H."/>
            <person name="Turgeon B."/>
            <person name="Goodwin S."/>
            <person name="Spatafora J."/>
            <person name="Crous P."/>
            <person name="Grigoriev I."/>
        </authorList>
    </citation>
    <scope>NUCLEOTIDE SEQUENCE</scope>
    <source>
        <strain evidence="1">CBS 122367</strain>
    </source>
</reference>
<evidence type="ECO:0000313" key="1">
    <source>
        <dbReference type="EMBL" id="KAF2682174.1"/>
    </source>
</evidence>
<dbReference type="Proteomes" id="UP000799291">
    <property type="component" value="Unassembled WGS sequence"/>
</dbReference>
<keyword evidence="2" id="KW-1185">Reference proteome</keyword>
<accession>A0A6G1IV97</accession>
<dbReference type="AlphaFoldDB" id="A0A6G1IV97"/>
<organism evidence="1 2">
    <name type="scientific">Lentithecium fluviatile CBS 122367</name>
    <dbReference type="NCBI Taxonomy" id="1168545"/>
    <lineage>
        <taxon>Eukaryota</taxon>
        <taxon>Fungi</taxon>
        <taxon>Dikarya</taxon>
        <taxon>Ascomycota</taxon>
        <taxon>Pezizomycotina</taxon>
        <taxon>Dothideomycetes</taxon>
        <taxon>Pleosporomycetidae</taxon>
        <taxon>Pleosporales</taxon>
        <taxon>Massarineae</taxon>
        <taxon>Lentitheciaceae</taxon>
        <taxon>Lentithecium</taxon>
    </lineage>
</organism>
<dbReference type="EMBL" id="MU005588">
    <property type="protein sequence ID" value="KAF2682174.1"/>
    <property type="molecule type" value="Genomic_DNA"/>
</dbReference>
<gene>
    <name evidence="1" type="ORF">K458DRAFT_420109</name>
</gene>